<evidence type="ECO:0000313" key="2">
    <source>
        <dbReference type="Proteomes" id="UP001464891"/>
    </source>
</evidence>
<name>A0ABV0J221_9CYAN</name>
<accession>A0ABV0J221</accession>
<dbReference type="RefSeq" id="WP_190431341.1">
    <property type="nucleotide sequence ID" value="NZ_JAMPKM010000001.1"/>
</dbReference>
<dbReference type="EMBL" id="JAMPKM010000001">
    <property type="protein sequence ID" value="MEP0815805.1"/>
    <property type="molecule type" value="Genomic_DNA"/>
</dbReference>
<sequence length="51" mass="5586">MPEVTTKFPSEDCGILEAIFSGSVFSRGKERDSTEISVVGNAVELHQMGWL</sequence>
<dbReference type="Proteomes" id="UP001464891">
    <property type="component" value="Unassembled WGS sequence"/>
</dbReference>
<keyword evidence="2" id="KW-1185">Reference proteome</keyword>
<reference evidence="1 2" key="1">
    <citation type="submission" date="2022-04" db="EMBL/GenBank/DDBJ databases">
        <title>Positive selection, recombination, and allopatry shape intraspecific diversity of widespread and dominant cyanobacteria.</title>
        <authorList>
            <person name="Wei J."/>
            <person name="Shu W."/>
            <person name="Hu C."/>
        </authorList>
    </citation>
    <scope>NUCLEOTIDE SEQUENCE [LARGE SCALE GENOMIC DNA]</scope>
    <source>
        <strain evidence="1 2">GB2-A4</strain>
    </source>
</reference>
<proteinExistence type="predicted"/>
<protein>
    <submittedName>
        <fullName evidence="1">Uncharacterized protein</fullName>
    </submittedName>
</protein>
<evidence type="ECO:0000313" key="1">
    <source>
        <dbReference type="EMBL" id="MEP0815805.1"/>
    </source>
</evidence>
<gene>
    <name evidence="1" type="ORF">NC998_01705</name>
</gene>
<comment type="caution">
    <text evidence="1">The sequence shown here is derived from an EMBL/GenBank/DDBJ whole genome shotgun (WGS) entry which is preliminary data.</text>
</comment>
<organism evidence="1 2">
    <name type="scientific">Trichocoleus desertorum GB2-A4</name>
    <dbReference type="NCBI Taxonomy" id="2933944"/>
    <lineage>
        <taxon>Bacteria</taxon>
        <taxon>Bacillati</taxon>
        <taxon>Cyanobacteriota</taxon>
        <taxon>Cyanophyceae</taxon>
        <taxon>Leptolyngbyales</taxon>
        <taxon>Trichocoleusaceae</taxon>
        <taxon>Trichocoleus</taxon>
    </lineage>
</organism>